<protein>
    <recommendedName>
        <fullName evidence="6">Transcription antitermination protein NusB</fullName>
    </recommendedName>
    <alternativeName>
        <fullName evidence="6">Antitermination factor NusB</fullName>
    </alternativeName>
</protein>
<evidence type="ECO:0000313" key="8">
    <source>
        <dbReference type="EMBL" id="NDP49196.1"/>
    </source>
</evidence>
<dbReference type="InterPro" id="IPR011605">
    <property type="entry name" value="NusB_fam"/>
</dbReference>
<evidence type="ECO:0000259" key="7">
    <source>
        <dbReference type="Pfam" id="PF01029"/>
    </source>
</evidence>
<evidence type="ECO:0000256" key="1">
    <source>
        <dbReference type="ARBA" id="ARBA00005952"/>
    </source>
</evidence>
<dbReference type="InterPro" id="IPR006027">
    <property type="entry name" value="NusB_RsmB_TIM44"/>
</dbReference>
<keyword evidence="4 6" id="KW-0805">Transcription regulation</keyword>
<keyword evidence="3 6" id="KW-0694">RNA-binding</keyword>
<accession>A0A7C9P992</accession>
<dbReference type="InterPro" id="IPR035926">
    <property type="entry name" value="NusB-like_sf"/>
</dbReference>
<organism evidence="8 9">
    <name type="scientific">Sulfuriferula multivorans</name>
    <dbReference type="NCBI Taxonomy" id="1559896"/>
    <lineage>
        <taxon>Bacteria</taxon>
        <taxon>Pseudomonadati</taxon>
        <taxon>Pseudomonadota</taxon>
        <taxon>Betaproteobacteria</taxon>
        <taxon>Nitrosomonadales</taxon>
        <taxon>Sulfuricellaceae</taxon>
        <taxon>Sulfuriferula</taxon>
    </lineage>
</organism>
<dbReference type="AlphaFoldDB" id="A0A7C9P992"/>
<comment type="function">
    <text evidence="6">Involved in transcription antitermination. Required for transcription of ribosomal RNA (rRNA) genes. Binds specifically to the boxA antiterminator sequence of the ribosomal RNA (rrn) operons.</text>
</comment>
<dbReference type="SUPFAM" id="SSF48013">
    <property type="entry name" value="NusB-like"/>
    <property type="match status" value="1"/>
</dbReference>
<evidence type="ECO:0000256" key="5">
    <source>
        <dbReference type="ARBA" id="ARBA00023163"/>
    </source>
</evidence>
<gene>
    <name evidence="6 8" type="primary">nusB</name>
    <name evidence="8" type="ORF">GZ085_12580</name>
</gene>
<dbReference type="GO" id="GO:0006353">
    <property type="term" value="P:DNA-templated transcription termination"/>
    <property type="evidence" value="ECO:0007669"/>
    <property type="project" value="UniProtKB-UniRule"/>
</dbReference>
<name>A0A7C9P992_9PROT</name>
<dbReference type="Pfam" id="PF01029">
    <property type="entry name" value="NusB"/>
    <property type="match status" value="1"/>
</dbReference>
<dbReference type="GO" id="GO:0005829">
    <property type="term" value="C:cytosol"/>
    <property type="evidence" value="ECO:0007669"/>
    <property type="project" value="TreeGrafter"/>
</dbReference>
<keyword evidence="2 6" id="KW-0889">Transcription antitermination</keyword>
<evidence type="ECO:0000313" key="9">
    <source>
        <dbReference type="Proteomes" id="UP000483432"/>
    </source>
</evidence>
<evidence type="ECO:0000256" key="3">
    <source>
        <dbReference type="ARBA" id="ARBA00022884"/>
    </source>
</evidence>
<dbReference type="EMBL" id="JAAFGW010000224">
    <property type="protein sequence ID" value="NDP49196.1"/>
    <property type="molecule type" value="Genomic_DNA"/>
</dbReference>
<evidence type="ECO:0000256" key="4">
    <source>
        <dbReference type="ARBA" id="ARBA00023015"/>
    </source>
</evidence>
<dbReference type="GO" id="GO:0003723">
    <property type="term" value="F:RNA binding"/>
    <property type="evidence" value="ECO:0007669"/>
    <property type="project" value="UniProtKB-UniRule"/>
</dbReference>
<keyword evidence="5 6" id="KW-0804">Transcription</keyword>
<proteinExistence type="inferred from homology"/>
<evidence type="ECO:0000256" key="2">
    <source>
        <dbReference type="ARBA" id="ARBA00022814"/>
    </source>
</evidence>
<dbReference type="PANTHER" id="PTHR11078:SF3">
    <property type="entry name" value="ANTITERMINATION NUSB DOMAIN-CONTAINING PROTEIN"/>
    <property type="match status" value="1"/>
</dbReference>
<dbReference type="PANTHER" id="PTHR11078">
    <property type="entry name" value="N UTILIZATION SUBSTANCE PROTEIN B-RELATED"/>
    <property type="match status" value="1"/>
</dbReference>
<evidence type="ECO:0000256" key="6">
    <source>
        <dbReference type="HAMAP-Rule" id="MF_00073"/>
    </source>
</evidence>
<comment type="caution">
    <text evidence="8">The sequence shown here is derived from an EMBL/GenBank/DDBJ whole genome shotgun (WGS) entry which is preliminary data.</text>
</comment>
<dbReference type="Proteomes" id="UP000483432">
    <property type="component" value="Unassembled WGS sequence"/>
</dbReference>
<reference evidence="8 9" key="1">
    <citation type="submission" date="2019-09" db="EMBL/GenBank/DDBJ databases">
        <title>H2 Metabolism Revealed by Metagenomic Analysis in Subglacial Sediment of East Antarctica.</title>
        <authorList>
            <person name="Yang Z."/>
            <person name="Zhang Y."/>
            <person name="Lv Y."/>
            <person name="Yan W."/>
            <person name="Xiao X."/>
            <person name="Sun B."/>
            <person name="Ma H."/>
        </authorList>
    </citation>
    <scope>NUCLEOTIDE SEQUENCE [LARGE SCALE GENOMIC DNA]</scope>
    <source>
        <strain evidence="8">Bin2_2</strain>
    </source>
</reference>
<dbReference type="Gene3D" id="1.10.940.10">
    <property type="entry name" value="NusB-like"/>
    <property type="match status" value="1"/>
</dbReference>
<comment type="similarity">
    <text evidence="1 6">Belongs to the NusB family.</text>
</comment>
<sequence>MAGSRKNAREFTLQGVYAWLVGGADITLIAANLKEDPQFKRVDEDYFRTLLYGVIKDEDLLSTRISLCLDRPIAELSPIERGILLIGAYELVSCLDVPWRVAINEGVELAKKFGGTDGHKYINGVLDKFAQDVRAVEIAHAKQAKA</sequence>
<dbReference type="NCBIfam" id="TIGR01951">
    <property type="entry name" value="nusB"/>
    <property type="match status" value="1"/>
</dbReference>
<feature type="domain" description="NusB/RsmB/TIM44" evidence="7">
    <location>
        <begin position="7"/>
        <end position="130"/>
    </location>
</feature>
<dbReference type="HAMAP" id="MF_00073">
    <property type="entry name" value="NusB"/>
    <property type="match status" value="1"/>
</dbReference>
<dbReference type="GO" id="GO:0031564">
    <property type="term" value="P:transcription antitermination"/>
    <property type="evidence" value="ECO:0007669"/>
    <property type="project" value="UniProtKB-KW"/>
</dbReference>